<dbReference type="PANTHER" id="PTHR37611:SF2">
    <property type="entry name" value="VIRUS-SPECIFIC-SIGNALING-PATHWAY REGULATED PROTEIN-RELATED"/>
    <property type="match status" value="1"/>
</dbReference>
<dbReference type="PANTHER" id="PTHR37611">
    <property type="entry name" value="VIRUS-SPECIFIC-SIGNALING-PATHWAY REGULATED PROTEIN-RELATED"/>
    <property type="match status" value="1"/>
</dbReference>
<evidence type="ECO:0000313" key="3">
    <source>
        <dbReference type="Proteomes" id="UP001190926"/>
    </source>
</evidence>
<evidence type="ECO:0000256" key="1">
    <source>
        <dbReference type="SAM" id="MobiDB-lite"/>
    </source>
</evidence>
<organism evidence="2 3">
    <name type="scientific">Perilla frutescens var. hirtella</name>
    <name type="common">Perilla citriodora</name>
    <name type="synonym">Perilla setoyensis</name>
    <dbReference type="NCBI Taxonomy" id="608512"/>
    <lineage>
        <taxon>Eukaryota</taxon>
        <taxon>Viridiplantae</taxon>
        <taxon>Streptophyta</taxon>
        <taxon>Embryophyta</taxon>
        <taxon>Tracheophyta</taxon>
        <taxon>Spermatophyta</taxon>
        <taxon>Magnoliopsida</taxon>
        <taxon>eudicotyledons</taxon>
        <taxon>Gunneridae</taxon>
        <taxon>Pentapetalae</taxon>
        <taxon>asterids</taxon>
        <taxon>lamiids</taxon>
        <taxon>Lamiales</taxon>
        <taxon>Lamiaceae</taxon>
        <taxon>Nepetoideae</taxon>
        <taxon>Elsholtzieae</taxon>
        <taxon>Perilla</taxon>
    </lineage>
</organism>
<accession>A0AAD4IQ74</accession>
<name>A0AAD4IQ74_PERFH</name>
<comment type="caution">
    <text evidence="2">The sequence shown here is derived from an EMBL/GenBank/DDBJ whole genome shotgun (WGS) entry which is preliminary data.</text>
</comment>
<dbReference type="Proteomes" id="UP001190926">
    <property type="component" value="Unassembled WGS sequence"/>
</dbReference>
<feature type="region of interest" description="Disordered" evidence="1">
    <location>
        <begin position="53"/>
        <end position="75"/>
    </location>
</feature>
<reference evidence="2 3" key="1">
    <citation type="journal article" date="2021" name="Nat. Commun.">
        <title>Incipient diploidization of the medicinal plant Perilla within 10,000 years.</title>
        <authorList>
            <person name="Zhang Y."/>
            <person name="Shen Q."/>
            <person name="Leng L."/>
            <person name="Zhang D."/>
            <person name="Chen S."/>
            <person name="Shi Y."/>
            <person name="Ning Z."/>
            <person name="Chen S."/>
        </authorList>
    </citation>
    <scope>NUCLEOTIDE SEQUENCE [LARGE SCALE GENOMIC DNA]</scope>
    <source>
        <strain evidence="3">cv. PC099</strain>
    </source>
</reference>
<protein>
    <submittedName>
        <fullName evidence="2">Uncharacterized protein</fullName>
    </submittedName>
</protein>
<dbReference type="AlphaFoldDB" id="A0AAD4IQ74"/>
<dbReference type="EMBL" id="SDAM02029508">
    <property type="protein sequence ID" value="KAH6756802.1"/>
    <property type="molecule type" value="Genomic_DNA"/>
</dbReference>
<keyword evidence="3" id="KW-1185">Reference proteome</keyword>
<proteinExistence type="predicted"/>
<evidence type="ECO:0000313" key="2">
    <source>
        <dbReference type="EMBL" id="KAH6756802.1"/>
    </source>
</evidence>
<gene>
    <name evidence="2" type="ORF">C2S53_015203</name>
</gene>
<sequence>MANAAATENCFVDGDLNVDEFSNIDSSLLMSLLDEEGGDDEMLRSMIESLEPGVMNQDSCSETDNSDDASSEDFGFSRSEVDDQLECCSTSPDHHPDFDQWIDMEMAYSCPTYEMTGYFIGRFTGNMVDLEGLQDYSSQVCYDEMPMEEDDYIGLWQ</sequence>